<feature type="compositionally biased region" description="Acidic residues" evidence="2">
    <location>
        <begin position="152"/>
        <end position="163"/>
    </location>
</feature>
<feature type="compositionally biased region" description="Acidic residues" evidence="2">
    <location>
        <begin position="178"/>
        <end position="195"/>
    </location>
</feature>
<name>A0ABR2UKK7_9PEZI</name>
<keyword evidence="1" id="KW-0175">Coiled coil</keyword>
<feature type="coiled-coil region" evidence="1">
    <location>
        <begin position="216"/>
        <end position="272"/>
    </location>
</feature>
<feature type="compositionally biased region" description="Polar residues" evidence="2">
    <location>
        <begin position="841"/>
        <end position="856"/>
    </location>
</feature>
<feature type="compositionally biased region" description="Basic and acidic residues" evidence="2">
    <location>
        <begin position="164"/>
        <end position="177"/>
    </location>
</feature>
<feature type="compositionally biased region" description="Polar residues" evidence="2">
    <location>
        <begin position="1025"/>
        <end position="1039"/>
    </location>
</feature>
<feature type="compositionally biased region" description="Low complexity" evidence="2">
    <location>
        <begin position="103"/>
        <end position="119"/>
    </location>
</feature>
<feature type="compositionally biased region" description="Low complexity" evidence="2">
    <location>
        <begin position="1"/>
        <end position="14"/>
    </location>
</feature>
<evidence type="ECO:0000256" key="2">
    <source>
        <dbReference type="SAM" id="MobiDB-lite"/>
    </source>
</evidence>
<keyword evidence="4" id="KW-1185">Reference proteome</keyword>
<evidence type="ECO:0000256" key="1">
    <source>
        <dbReference type="SAM" id="Coils"/>
    </source>
</evidence>
<protein>
    <submittedName>
        <fullName evidence="3">Uncharacterized protein</fullName>
    </submittedName>
</protein>
<comment type="caution">
    <text evidence="3">The sequence shown here is derived from an EMBL/GenBank/DDBJ whole genome shotgun (WGS) entry which is preliminary data.</text>
</comment>
<feature type="region of interest" description="Disordered" evidence="2">
    <location>
        <begin position="691"/>
        <end position="1084"/>
    </location>
</feature>
<feature type="compositionally biased region" description="Basic and acidic residues" evidence="2">
    <location>
        <begin position="136"/>
        <end position="146"/>
    </location>
</feature>
<feature type="compositionally biased region" description="Acidic residues" evidence="2">
    <location>
        <begin position="874"/>
        <end position="883"/>
    </location>
</feature>
<feature type="compositionally biased region" description="Polar residues" evidence="2">
    <location>
        <begin position="976"/>
        <end position="987"/>
    </location>
</feature>
<feature type="compositionally biased region" description="Polar residues" evidence="2">
    <location>
        <begin position="83"/>
        <end position="100"/>
    </location>
</feature>
<feature type="compositionally biased region" description="Acidic residues" evidence="2">
    <location>
        <begin position="818"/>
        <end position="836"/>
    </location>
</feature>
<proteinExistence type="predicted"/>
<dbReference type="EMBL" id="JARVKF010000418">
    <property type="protein sequence ID" value="KAK9415157.1"/>
    <property type="molecule type" value="Genomic_DNA"/>
</dbReference>
<feature type="compositionally biased region" description="Polar residues" evidence="2">
    <location>
        <begin position="696"/>
        <end position="714"/>
    </location>
</feature>
<feature type="compositionally biased region" description="Basic and acidic residues" evidence="2">
    <location>
        <begin position="799"/>
        <end position="813"/>
    </location>
</feature>
<sequence>MSSSRSSPNPGRNRLQLDPDDHSDEGKPHSGAGESFGNHSNLVNGQEIPGARDIASAGDAPVNLPGKALPNDNGSSAGDAINHSGSNLAGGTESANSSHEASPIPNANINQNANLVSSDLGDDLDSLAESNSESNSELHPEFRELLDLPSAVDEDGEEIEVEGQEIKDNGEEMKNDDEGSLSDDDSDSEESDDSSVDVNVMSTISDASGYDDRVSLHSLVVELLQKRREIARLSNRMRKRERVFRKRMKARKKLYTKEKRRLNLRILNLEAEVRDMPGPCIPWVELMDDLLHERPRDLNDNVVDWDVVFQASCRKMNMSQDPATVHPNLSWKGRRCNDQELRRPYQDILRDAAINRGIGPSPAINQDIPYPNMEEFSFANLPMELQKRVFELIFFKKGVIHCLSRLNVLDQPAAPANFPLTCSGDDGLPRRFVFGNQRGSAVPTWKPNDVLYPLLVCKRWLYIGGHAFYGMNTFAFSSLGEFGRFFTGIGQARAERVAHGELLWHGSIMPRHETRINQRTKPLKWLTQMKRLETLVVFIAEKDEGRIRRKYEFPKVRRSNKHNVSDRDRDFTEENIADLNAPQSLLKRTAVQPNWRGNRSLRTCHGIDYIYQLRGMQWVRFYEVDPARKIIRDWSFIDDVNSQVTMPKNRTLAIESDLRNLTTLGGLDRYIPEDQDEAMIASFYETDDLPSVLGGSDTSKSSRGSATESINLSNGTDGDPDTDMPDGAQNGDSRPANKLYPDDWSFGGDSDMVDDDGDPMPANIRYPDEWSSTGDVEMADGSGPDQEHKLEDNTSIYTVKREGSDHHAGHDSGVEDLNGVDDNEPFSDDSDDEDGGYDTTFDGSNRPQDTQNTSQDELIRNSDGMNLAQGTLNGDDENDDDDGLFVPLNRDASPGNRLNNASRNPFVASSAANAPARLPKKTRTIIDLTIDDDEDNKEKASKSSRGSSLDDNKTAGDRDDHTDLDSLFANTFDDGASTSIKTESGSSDDVRRRRVIVDLTGHGDDEPEVKPALSKKGGDQDREPSSSNASSPIRTSGNGLKSPKHELYDGGNDHTDGPVPKRARTLSPKQETGEHSMGRSVSSL</sequence>
<evidence type="ECO:0000313" key="3">
    <source>
        <dbReference type="EMBL" id="KAK9415157.1"/>
    </source>
</evidence>
<feature type="compositionally biased region" description="Basic and acidic residues" evidence="2">
    <location>
        <begin position="948"/>
        <end position="964"/>
    </location>
</feature>
<reference evidence="3 4" key="1">
    <citation type="journal article" date="2024" name="J. Plant Pathol.">
        <title>Sequence and assembly of the genome of Seiridium unicorne, isolate CBS 538.82, causal agent of cypress canker disease.</title>
        <authorList>
            <person name="Scali E."/>
            <person name="Rocca G.D."/>
            <person name="Danti R."/>
            <person name="Garbelotto M."/>
            <person name="Barberini S."/>
            <person name="Baroncelli R."/>
            <person name="Emiliani G."/>
        </authorList>
    </citation>
    <scope>NUCLEOTIDE SEQUENCE [LARGE SCALE GENOMIC DNA]</scope>
    <source>
        <strain evidence="3 4">BM-138-508</strain>
    </source>
</reference>
<accession>A0ABR2UKK7</accession>
<organism evidence="3 4">
    <name type="scientific">Seiridium unicorne</name>
    <dbReference type="NCBI Taxonomy" id="138068"/>
    <lineage>
        <taxon>Eukaryota</taxon>
        <taxon>Fungi</taxon>
        <taxon>Dikarya</taxon>
        <taxon>Ascomycota</taxon>
        <taxon>Pezizomycotina</taxon>
        <taxon>Sordariomycetes</taxon>
        <taxon>Xylariomycetidae</taxon>
        <taxon>Amphisphaeriales</taxon>
        <taxon>Sporocadaceae</taxon>
        <taxon>Seiridium</taxon>
    </lineage>
</organism>
<evidence type="ECO:0000313" key="4">
    <source>
        <dbReference type="Proteomes" id="UP001408356"/>
    </source>
</evidence>
<dbReference type="Proteomes" id="UP001408356">
    <property type="component" value="Unassembled WGS sequence"/>
</dbReference>
<gene>
    <name evidence="3" type="ORF">SUNI508_02005</name>
</gene>
<feature type="compositionally biased region" description="Basic and acidic residues" evidence="2">
    <location>
        <begin position="15"/>
        <end position="28"/>
    </location>
</feature>
<feature type="compositionally biased region" description="Basic and acidic residues" evidence="2">
    <location>
        <begin position="1043"/>
        <end position="1056"/>
    </location>
</feature>
<feature type="region of interest" description="Disordered" evidence="2">
    <location>
        <begin position="1"/>
        <end position="198"/>
    </location>
</feature>